<dbReference type="RefSeq" id="XP_019041492.1">
    <property type="nucleotide sequence ID" value="XM_019180972.1"/>
</dbReference>
<comment type="similarity">
    <text evidence="3">Belongs to the anamorsin family.</text>
</comment>
<feature type="non-terminal residue" evidence="11">
    <location>
        <position position="1"/>
    </location>
</feature>
<dbReference type="Proteomes" id="UP000094112">
    <property type="component" value="Unassembled WGS sequence"/>
</dbReference>
<comment type="subcellular location">
    <subcellularLocation>
        <location evidence="2">Cytoplasm</location>
    </subcellularLocation>
</comment>
<dbReference type="GeneID" id="30198218"/>
<keyword evidence="8" id="KW-0411">Iron-sulfur</keyword>
<proteinExistence type="inferred from homology"/>
<keyword evidence="6" id="KW-0479">Metal-binding</keyword>
<evidence type="ECO:0000256" key="5">
    <source>
        <dbReference type="ARBA" id="ARBA00022490"/>
    </source>
</evidence>
<evidence type="ECO:0000256" key="2">
    <source>
        <dbReference type="ARBA" id="ARBA00004496"/>
    </source>
</evidence>
<dbReference type="InterPro" id="IPR007785">
    <property type="entry name" value="Anamorsin"/>
</dbReference>
<protein>
    <recommendedName>
        <fullName evidence="10">Anamorsin C-terminal domain-containing protein</fullName>
    </recommendedName>
</protein>
<dbReference type="EMBL" id="KV454208">
    <property type="protein sequence ID" value="ODQ62285.1"/>
    <property type="molecule type" value="Genomic_DNA"/>
</dbReference>
<evidence type="ECO:0000259" key="10">
    <source>
        <dbReference type="Pfam" id="PF05093"/>
    </source>
</evidence>
<name>A0A1E3PA42_WICAA</name>
<dbReference type="PANTHER" id="PTHR13273:SF14">
    <property type="entry name" value="ANAMORSIN"/>
    <property type="match status" value="1"/>
</dbReference>
<evidence type="ECO:0000256" key="9">
    <source>
        <dbReference type="ARBA" id="ARBA00023128"/>
    </source>
</evidence>
<evidence type="ECO:0000256" key="6">
    <source>
        <dbReference type="ARBA" id="ARBA00022723"/>
    </source>
</evidence>
<dbReference type="GO" id="GO:0046872">
    <property type="term" value="F:metal ion binding"/>
    <property type="evidence" value="ECO:0007669"/>
    <property type="project" value="UniProtKB-KW"/>
</dbReference>
<keyword evidence="7" id="KW-0408">Iron</keyword>
<dbReference type="Pfam" id="PF05093">
    <property type="entry name" value="CIAPIN1"/>
    <property type="match status" value="1"/>
</dbReference>
<reference evidence="11 12" key="1">
    <citation type="journal article" date="2016" name="Proc. Natl. Acad. Sci. U.S.A.">
        <title>Comparative genomics of biotechnologically important yeasts.</title>
        <authorList>
            <person name="Riley R."/>
            <person name="Haridas S."/>
            <person name="Wolfe K.H."/>
            <person name="Lopes M.R."/>
            <person name="Hittinger C.T."/>
            <person name="Goeker M."/>
            <person name="Salamov A.A."/>
            <person name="Wisecaver J.H."/>
            <person name="Long T.M."/>
            <person name="Calvey C.H."/>
            <person name="Aerts A.L."/>
            <person name="Barry K.W."/>
            <person name="Choi C."/>
            <person name="Clum A."/>
            <person name="Coughlan A.Y."/>
            <person name="Deshpande S."/>
            <person name="Douglass A.P."/>
            <person name="Hanson S.J."/>
            <person name="Klenk H.-P."/>
            <person name="LaButti K.M."/>
            <person name="Lapidus A."/>
            <person name="Lindquist E.A."/>
            <person name="Lipzen A.M."/>
            <person name="Meier-Kolthoff J.P."/>
            <person name="Ohm R.A."/>
            <person name="Otillar R.P."/>
            <person name="Pangilinan J.L."/>
            <person name="Peng Y."/>
            <person name="Rokas A."/>
            <person name="Rosa C.A."/>
            <person name="Scheuner C."/>
            <person name="Sibirny A.A."/>
            <person name="Slot J.C."/>
            <person name="Stielow J.B."/>
            <person name="Sun H."/>
            <person name="Kurtzman C.P."/>
            <person name="Blackwell M."/>
            <person name="Grigoriev I.V."/>
            <person name="Jeffries T.W."/>
        </authorList>
    </citation>
    <scope>NUCLEOTIDE SEQUENCE [LARGE SCALE GENOMIC DNA]</scope>
    <source>
        <strain evidence="12">ATCC 58044 / CBS 1984 / NCYC 433 / NRRL Y-366-8</strain>
    </source>
</reference>
<dbReference type="AlphaFoldDB" id="A0A1E3PA42"/>
<organism evidence="11 12">
    <name type="scientific">Wickerhamomyces anomalus (strain ATCC 58044 / CBS 1984 / NCYC 433 / NRRL Y-366-8)</name>
    <name type="common">Yeast</name>
    <name type="synonym">Hansenula anomala</name>
    <dbReference type="NCBI Taxonomy" id="683960"/>
    <lineage>
        <taxon>Eukaryota</taxon>
        <taxon>Fungi</taxon>
        <taxon>Dikarya</taxon>
        <taxon>Ascomycota</taxon>
        <taxon>Saccharomycotina</taxon>
        <taxon>Saccharomycetes</taxon>
        <taxon>Phaffomycetales</taxon>
        <taxon>Wickerhamomycetaceae</taxon>
        <taxon>Wickerhamomyces</taxon>
    </lineage>
</organism>
<dbReference type="OrthoDB" id="311633at2759"/>
<evidence type="ECO:0000313" key="12">
    <source>
        <dbReference type="Proteomes" id="UP000094112"/>
    </source>
</evidence>
<evidence type="ECO:0000256" key="8">
    <source>
        <dbReference type="ARBA" id="ARBA00023014"/>
    </source>
</evidence>
<keyword evidence="12" id="KW-1185">Reference proteome</keyword>
<dbReference type="PANTHER" id="PTHR13273">
    <property type="entry name" value="ANAMORSIN"/>
    <property type="match status" value="1"/>
</dbReference>
<evidence type="ECO:0000256" key="7">
    <source>
        <dbReference type="ARBA" id="ARBA00023004"/>
    </source>
</evidence>
<dbReference type="STRING" id="683960.A0A1E3PA42"/>
<evidence type="ECO:0000256" key="3">
    <source>
        <dbReference type="ARBA" id="ARBA00008169"/>
    </source>
</evidence>
<evidence type="ECO:0000256" key="4">
    <source>
        <dbReference type="ARBA" id="ARBA00022485"/>
    </source>
</evidence>
<evidence type="ECO:0000313" key="11">
    <source>
        <dbReference type="EMBL" id="ODQ62285.1"/>
    </source>
</evidence>
<dbReference type="GO" id="GO:0016226">
    <property type="term" value="P:iron-sulfur cluster assembly"/>
    <property type="evidence" value="ECO:0007669"/>
    <property type="project" value="InterPro"/>
</dbReference>
<keyword evidence="5" id="KW-0963">Cytoplasm</keyword>
<sequence>PNSNGGKKRRKACKDCTFQFSAKELTEIDFTVEGKTGGCGSCSLGDAFRCSGCPFLGLPAFKPGQAITLDSIDDD</sequence>
<evidence type="ECO:0000256" key="1">
    <source>
        <dbReference type="ARBA" id="ARBA00001966"/>
    </source>
</evidence>
<accession>A0A1E3PA42</accession>
<dbReference type="InterPro" id="IPR046408">
    <property type="entry name" value="CIAPIN1"/>
</dbReference>
<dbReference type="GO" id="GO:0051539">
    <property type="term" value="F:4 iron, 4 sulfur cluster binding"/>
    <property type="evidence" value="ECO:0007669"/>
    <property type="project" value="UniProtKB-KW"/>
</dbReference>
<gene>
    <name evidence="11" type="ORF">WICANDRAFT_22990</name>
</gene>
<keyword evidence="4" id="KW-0004">4Fe-4S</keyword>
<feature type="domain" description="Anamorsin C-terminal" evidence="10">
    <location>
        <begin position="18"/>
        <end position="69"/>
    </location>
</feature>
<comment type="cofactor">
    <cofactor evidence="1">
        <name>[4Fe-4S] cluster</name>
        <dbReference type="ChEBI" id="CHEBI:49883"/>
    </cofactor>
</comment>
<dbReference type="GO" id="GO:0005737">
    <property type="term" value="C:cytoplasm"/>
    <property type="evidence" value="ECO:0007669"/>
    <property type="project" value="UniProtKB-SubCell"/>
</dbReference>
<keyword evidence="9" id="KW-0496">Mitochondrion</keyword>
<feature type="non-terminal residue" evidence="11">
    <location>
        <position position="75"/>
    </location>
</feature>